<gene>
    <name evidence="1" type="ORF">BN134_3192</name>
</gene>
<dbReference type="Gene3D" id="2.30.110.20">
    <property type="entry name" value="Hcp1-like"/>
    <property type="match status" value="1"/>
</dbReference>
<accession>A0ABM9QA87</accession>
<proteinExistence type="predicted"/>
<name>A0ABM9QA87_9ENTR</name>
<dbReference type="InterPro" id="IPR036624">
    <property type="entry name" value="Hcp1-lik_sf"/>
</dbReference>
<comment type="caution">
    <text evidence="1">The sequence shown here is derived from an EMBL/GenBank/DDBJ whole genome shotgun (WGS) entry which is preliminary data.</text>
</comment>
<evidence type="ECO:0000313" key="1">
    <source>
        <dbReference type="EMBL" id="CCJ82431.1"/>
    </source>
</evidence>
<dbReference type="EMBL" id="CAKZ01000145">
    <property type="protein sequence ID" value="CCJ82431.1"/>
    <property type="molecule type" value="Genomic_DNA"/>
</dbReference>
<dbReference type="InterPro" id="IPR053165">
    <property type="entry name" value="HSI-I_assembly_Hcp1"/>
</dbReference>
<organism evidence="1 2">
    <name type="scientific">Cronobacter dublinensis 1210</name>
    <dbReference type="NCBI Taxonomy" id="1208656"/>
    <lineage>
        <taxon>Bacteria</taxon>
        <taxon>Pseudomonadati</taxon>
        <taxon>Pseudomonadota</taxon>
        <taxon>Gammaproteobacteria</taxon>
        <taxon>Enterobacterales</taxon>
        <taxon>Enterobacteriaceae</taxon>
        <taxon>Cronobacter</taxon>
    </lineage>
</organism>
<protein>
    <submittedName>
        <fullName evidence="1">Uncharacterized protein ImpD</fullName>
    </submittedName>
</protein>
<sequence>MRFVLISRPVLLSVLNKFTVNPNYLPAGTAYSHLLSDNKEYYMAIDMFLKVEGVTGESKDANHSNWIDVLSFNWGAAQPGNMSVGGGGGAGKVNFQDLAVQAIVDKGTPAILKFCASGKHVNKVELSVCKAGGQQVEYSKVVLEDVLVTRTEFTGVGQTDTVLVNYYFQAAKVNFHYWEQSNQGTKGAETKAGWDIKQNKEL</sequence>
<dbReference type="PANTHER" id="PTHR36152">
    <property type="entry name" value="CYTOPLASMIC PROTEIN-RELATED"/>
    <property type="match status" value="1"/>
</dbReference>
<dbReference type="Pfam" id="PF05638">
    <property type="entry name" value="T6SS_HCP"/>
    <property type="match status" value="1"/>
</dbReference>
<dbReference type="Proteomes" id="UP000009342">
    <property type="component" value="Unassembled WGS sequence"/>
</dbReference>
<reference evidence="2" key="1">
    <citation type="journal article" date="2012" name="PLoS ONE">
        <title>Comparative analysis of genome sequences covering the seven cronobacter species.</title>
        <authorList>
            <person name="Joseph S."/>
            <person name="Desai P."/>
            <person name="Ji Y."/>
            <person name="Cummings C.A."/>
            <person name="Shih R."/>
            <person name="Degoricija L."/>
            <person name="Rico A."/>
            <person name="Brzoska P."/>
            <person name="Hamby S.E."/>
            <person name="Masood N."/>
            <person name="Hariri S."/>
            <person name="Sonbol H."/>
            <person name="Chuzhanova N."/>
            <person name="McClelland M."/>
            <person name="Furtado M.R."/>
            <person name="Forsythe S.J."/>
        </authorList>
    </citation>
    <scope>NUCLEOTIDE SEQUENCE [LARGE SCALE GENOMIC DNA]</scope>
    <source>
        <strain evidence="2">1210</strain>
    </source>
</reference>
<dbReference type="InterPro" id="IPR008514">
    <property type="entry name" value="T6SS_Hcp"/>
</dbReference>
<dbReference type="SUPFAM" id="SSF141452">
    <property type="entry name" value="Hcp1-like"/>
    <property type="match status" value="1"/>
</dbReference>
<dbReference type="PANTHER" id="PTHR36152:SF5">
    <property type="entry name" value="PROTEIN HCP1"/>
    <property type="match status" value="1"/>
</dbReference>
<evidence type="ECO:0000313" key="2">
    <source>
        <dbReference type="Proteomes" id="UP000009342"/>
    </source>
</evidence>
<keyword evidence="2" id="KW-1185">Reference proteome</keyword>